<reference evidence="3" key="1">
    <citation type="submission" date="2022-11" db="UniProtKB">
        <authorList>
            <consortium name="WormBaseParasite"/>
        </authorList>
    </citation>
    <scope>IDENTIFICATION</scope>
</reference>
<dbReference type="Proteomes" id="UP000887565">
    <property type="component" value="Unplaced"/>
</dbReference>
<accession>A0A915ICK7</accession>
<organism evidence="2 3">
    <name type="scientific">Romanomermis culicivorax</name>
    <name type="common">Nematode worm</name>
    <dbReference type="NCBI Taxonomy" id="13658"/>
    <lineage>
        <taxon>Eukaryota</taxon>
        <taxon>Metazoa</taxon>
        <taxon>Ecdysozoa</taxon>
        <taxon>Nematoda</taxon>
        <taxon>Enoplea</taxon>
        <taxon>Dorylaimia</taxon>
        <taxon>Mermithida</taxon>
        <taxon>Mermithoidea</taxon>
        <taxon>Mermithidae</taxon>
        <taxon>Romanomermis</taxon>
    </lineage>
</organism>
<protein>
    <submittedName>
        <fullName evidence="3">Uncharacterized protein</fullName>
    </submittedName>
</protein>
<keyword evidence="2" id="KW-1185">Reference proteome</keyword>
<dbReference type="WBParaSite" id="nRc.2.0.1.t11919-RA">
    <property type="protein sequence ID" value="nRc.2.0.1.t11919-RA"/>
    <property type="gene ID" value="nRc.2.0.1.g11919"/>
</dbReference>
<proteinExistence type="predicted"/>
<evidence type="ECO:0000256" key="1">
    <source>
        <dbReference type="SAM" id="MobiDB-lite"/>
    </source>
</evidence>
<feature type="region of interest" description="Disordered" evidence="1">
    <location>
        <begin position="18"/>
        <end position="50"/>
    </location>
</feature>
<sequence>MVGEIRRRDRVGMCPQVRGCRDDHERNPLDHSHDGRFVGQHVRHDDADVV</sequence>
<dbReference type="AlphaFoldDB" id="A0A915ICK7"/>
<evidence type="ECO:0000313" key="3">
    <source>
        <dbReference type="WBParaSite" id="nRc.2.0.1.t11919-RA"/>
    </source>
</evidence>
<name>A0A915ICK7_ROMCU</name>
<feature type="compositionally biased region" description="Basic and acidic residues" evidence="1">
    <location>
        <begin position="19"/>
        <end position="50"/>
    </location>
</feature>
<evidence type="ECO:0000313" key="2">
    <source>
        <dbReference type="Proteomes" id="UP000887565"/>
    </source>
</evidence>